<dbReference type="SUPFAM" id="SSF46689">
    <property type="entry name" value="Homeodomain-like"/>
    <property type="match status" value="1"/>
</dbReference>
<evidence type="ECO:0000256" key="2">
    <source>
        <dbReference type="PROSITE-ProRule" id="PRU00335"/>
    </source>
</evidence>
<dbReference type="PRINTS" id="PR00455">
    <property type="entry name" value="HTHTETR"/>
</dbReference>
<keyword evidence="1 2" id="KW-0238">DNA-binding</keyword>
<evidence type="ECO:0000256" key="1">
    <source>
        <dbReference type="ARBA" id="ARBA00023125"/>
    </source>
</evidence>
<dbReference type="PROSITE" id="PS50977">
    <property type="entry name" value="HTH_TETR_2"/>
    <property type="match status" value="1"/>
</dbReference>
<sequence length="205" mass="23545">MPRTPDKNDAIRKKRMEQIIQSGMQVYLEKGIHRMEMGDVAENAGVGRGTVYHYFDNKYDLLQEVFIRIMEDGKAIVDDTLMIGAKPIDRLELFFKRQAIITAKNPFLFRFYKNIFEDVALVFGDKSNKIFNNFQSNLYEPVIDTIREAIDMEQVISIEPTRLSQILWGALVGAVTTYVNTDVTNDNSIIEDIIEILFNGIKAKP</sequence>
<reference evidence="4 5" key="1">
    <citation type="submission" date="2016-10" db="EMBL/GenBank/DDBJ databases">
        <title>Complete Genome Sequence of Peptococcaceae strain DCMF.</title>
        <authorList>
            <person name="Edwards R.J."/>
            <person name="Holland S.I."/>
            <person name="Deshpande N.P."/>
            <person name="Wong Y.K."/>
            <person name="Ertan H."/>
            <person name="Manefield M."/>
            <person name="Russell T.L."/>
            <person name="Lee M.J."/>
        </authorList>
    </citation>
    <scope>NUCLEOTIDE SEQUENCE [LARGE SCALE GENOMIC DNA]</scope>
    <source>
        <strain evidence="4 5">DCMF</strain>
    </source>
</reference>
<dbReference type="Pfam" id="PF00440">
    <property type="entry name" value="TetR_N"/>
    <property type="match status" value="1"/>
</dbReference>
<dbReference type="PANTHER" id="PTHR43479">
    <property type="entry name" value="ACREF/ENVCD OPERON REPRESSOR-RELATED"/>
    <property type="match status" value="1"/>
</dbReference>
<feature type="domain" description="HTH tetR-type" evidence="3">
    <location>
        <begin position="13"/>
        <end position="73"/>
    </location>
</feature>
<dbReference type="Gene3D" id="1.10.10.60">
    <property type="entry name" value="Homeodomain-like"/>
    <property type="match status" value="1"/>
</dbReference>
<dbReference type="SUPFAM" id="SSF48498">
    <property type="entry name" value="Tetracyclin repressor-like, C-terminal domain"/>
    <property type="match status" value="1"/>
</dbReference>
<name>A0A3G1KM42_FORW1</name>
<protein>
    <recommendedName>
        <fullName evidence="3">HTH tetR-type domain-containing protein</fullName>
    </recommendedName>
</protein>
<dbReference type="Proteomes" id="UP000323521">
    <property type="component" value="Chromosome"/>
</dbReference>
<dbReference type="GO" id="GO:0003677">
    <property type="term" value="F:DNA binding"/>
    <property type="evidence" value="ECO:0007669"/>
    <property type="project" value="UniProtKB-UniRule"/>
</dbReference>
<dbReference type="KEGG" id="fwa:DCMF_00650"/>
<dbReference type="RefSeq" id="WP_214658995.1">
    <property type="nucleotide sequence ID" value="NZ_CP017634.1"/>
</dbReference>
<accession>A0A3G1KM42</accession>
<feature type="DNA-binding region" description="H-T-H motif" evidence="2">
    <location>
        <begin position="36"/>
        <end position="55"/>
    </location>
</feature>
<evidence type="ECO:0000259" key="3">
    <source>
        <dbReference type="PROSITE" id="PS50977"/>
    </source>
</evidence>
<keyword evidence="5" id="KW-1185">Reference proteome</keyword>
<proteinExistence type="predicted"/>
<dbReference type="PANTHER" id="PTHR43479:SF11">
    <property type="entry name" value="ACREF_ENVCD OPERON REPRESSOR-RELATED"/>
    <property type="match status" value="1"/>
</dbReference>
<dbReference type="InterPro" id="IPR036271">
    <property type="entry name" value="Tet_transcr_reg_TetR-rel_C_sf"/>
</dbReference>
<dbReference type="Gene3D" id="1.10.357.10">
    <property type="entry name" value="Tetracycline Repressor, domain 2"/>
    <property type="match status" value="1"/>
</dbReference>
<organism evidence="4 5">
    <name type="scientific">Formimonas warabiya</name>
    <dbReference type="NCBI Taxonomy" id="1761012"/>
    <lineage>
        <taxon>Bacteria</taxon>
        <taxon>Bacillati</taxon>
        <taxon>Bacillota</taxon>
        <taxon>Clostridia</taxon>
        <taxon>Eubacteriales</taxon>
        <taxon>Peptococcaceae</taxon>
        <taxon>Candidatus Formimonas</taxon>
    </lineage>
</organism>
<dbReference type="EMBL" id="CP017634">
    <property type="protein sequence ID" value="ATW23500.1"/>
    <property type="molecule type" value="Genomic_DNA"/>
</dbReference>
<dbReference type="InterPro" id="IPR009057">
    <property type="entry name" value="Homeodomain-like_sf"/>
</dbReference>
<evidence type="ECO:0000313" key="5">
    <source>
        <dbReference type="Proteomes" id="UP000323521"/>
    </source>
</evidence>
<gene>
    <name evidence="4" type="ORF">DCMF_00650</name>
</gene>
<dbReference type="AlphaFoldDB" id="A0A3G1KM42"/>
<evidence type="ECO:0000313" key="4">
    <source>
        <dbReference type="EMBL" id="ATW23500.1"/>
    </source>
</evidence>
<dbReference type="InterPro" id="IPR001647">
    <property type="entry name" value="HTH_TetR"/>
</dbReference>
<dbReference type="InterPro" id="IPR050624">
    <property type="entry name" value="HTH-type_Tx_Regulator"/>
</dbReference>